<sequence>MQGGTDDSEAVMTVTLDVAKLQSTPEDQQEIFVMSFLRDLEKIVFRLDENGASAYQFYVKKELFRVLTLTAPAPTRVIRNQVGRCFAQIFKLGDRKLLYETLNELLNIANTSTGKAEKDLRSRHAAVHCIGEIYEIAGDSAIMTCTVTCSSLLKLVKVAQNHCGLRSAVFKALGKIFQLVGGSADETIARDVWKQARNVATSDKATIVQGSALQCLDILMKETPYFSNQTDYDKLVQVILKTMESSASTVRRAAASCWASALVGAHGREQPNPFVKALKKGAKKPAKRSSIISSVEDEDMEVPSSPITKKQVPVLSFTLEEILKQLSTQFTKASTSSKVRAGIAQCYMDILTRLGSTVIEGSYGVILNHFLVDHLSNPATGINRFRLLMTRKYVKIILEDVVGERLLGETGQLNALRTILNDIIKNYPQVIKDRPELSKHTLAGALHAVASLIRSLGATVTSVQDLVRDGLLQVLQHPSYTVQVGTSWALKSFVLAVPAQLLPIITICMNNVNRELSQLTTQKSLNSNLFRRCTGFANGLAAVISTAPMQPLYASVDVTSRVLSLATSLLKSSGDHDLRVSSTQIQVAWILIGGLMSLGPNFVKIHLSQLLLLWKNALPKPLAKDANLDRSLLELSFLSHVRECALGSILAFLEFNSKLLSTDVSKRISAMLQNSTLFLNTLPQKKTTDDVTQKLLPSIQLVDYDLMVRRRVLQCYNKLVKLSHAEALQANLLTNAVTFFADPEKYTPSSLSTAIASSAGTFENVWEIGDNYGYGVCDFVRGYDVGAFEFESQRDSRPSVSNWIMRTSPSAQADEVLHTPVLGSLEHDSVALYITDNSPSVGDPTPAPPATAVVNSAIDLFTILLPMQQPKVQESILEQLATFLASKSLDRDPGRKAAITVNVAVAILGALKLAMDGQIPSTNLNSPSVLKIMQEILRDLLIHPDPFVRNVAYEAVGRLCSISGNAFTGNEVNYLINTIVSNRDPNARAGCAVALGCIHSHVGGMAAGFHLKTIVGILMSLANDPHPAVHFWALEGLSRVIDSAGLTFSGYVTSTLGILARLYVADTHDIEVSSIANSNLEIELPTINIIARCIQTLICVLGPDLQDMSKARDLILTLIGQFLQEADHTVVVEGLRCLEHMSLFAASYVDISGYVRRAQKELASPEWELRDVAVDGLYQLMKGDAPRIVTLAEPGLEDDLWFALNAAPNHEGIKKIIRNWVSQTALTDPRVWVDRCQMIMTKIFDRRSEKEKAKANAQTSGGSSAGMELNDEEAASFAAAAVTPGEKPATQGTQEHLRWQVRTFAMVCLGDLLSIVGEEMLANPGSLTERRVVEKIGEVIKMAFSASTSNVVELRLCGLKIIDQVLKMFGHTPDPDFAEATLLEQYQAQISSALTPAFAADSSPELASEAVNVCGGFIATGIVKDVERMGRILKLLISALETFSSDTEAVVIGDLKGLSSNAQVMVKMAVLSAWAELQVASVEQKYLVDVVKPHIRTLAPLWLSSLRDFARLRFEPEISSSAGGATTSLSGTIDAVYSALNRETLLKFYQDSWLNLVDAIASLIEEDSHFVFEALDGKAPASEDASGIGHDINYRDEPVAFFFVLFGIAFEALVGRPGDGLATKEQTLAILLALKKILHPSVCGYAVYQDAIFSETMDLLDRLVLTEGIPVQSAIVGIARGLCVGHPTAKNRSKVVAAQEENLTEDVDQLFELTRIIVLVLAGILPNFVDPKTPARNALSEESVNLIKVSLDALVDAAEVFPSVIRMDLYASILHIFTTILGTTICQADVVPRSLPIFKRFITIITKPSGTITKSGGGNNTELVVTLARGCLNNIVNILDNAKLKAAEIAIPAVKNCLTSATIILTAGINVIPPSDENIPRLLDNILGAFRDSETSRTAIHCCRSLLMTSPKTQCDQEIAKYLLPRLVTFVTTNLNSSDAELTQAQSGVCSVLTGFVGAMVGEQSVVAMALVVPTLLARAASEKNLWRETAGRLLELVGVDQSGFRKVVSGMAARQRGFMEEVLRSGAVLEKGGQGEVKQQQGQPTIALKMNFGV</sequence>
<dbReference type="Proteomes" id="UP000267821">
    <property type="component" value="Unassembled WGS sequence"/>
</dbReference>
<dbReference type="GO" id="GO:0008104">
    <property type="term" value="P:intracellular protein localization"/>
    <property type="evidence" value="ECO:0007669"/>
    <property type="project" value="TreeGrafter"/>
</dbReference>
<proteinExistence type="inferred from homology"/>
<dbReference type="InterPro" id="IPR046837">
    <property type="entry name" value="Laa1/Sip1/HEATR5-like_HEAT"/>
</dbReference>
<reference evidence="3 4" key="1">
    <citation type="journal article" date="2018" name="Nat. Ecol. Evol.">
        <title>Pezizomycetes genomes reveal the molecular basis of ectomycorrhizal truffle lifestyle.</title>
        <authorList>
            <person name="Murat C."/>
            <person name="Payen T."/>
            <person name="Noel B."/>
            <person name="Kuo A."/>
            <person name="Morin E."/>
            <person name="Chen J."/>
            <person name="Kohler A."/>
            <person name="Krizsan K."/>
            <person name="Balestrini R."/>
            <person name="Da Silva C."/>
            <person name="Montanini B."/>
            <person name="Hainaut M."/>
            <person name="Levati E."/>
            <person name="Barry K.W."/>
            <person name="Belfiori B."/>
            <person name="Cichocki N."/>
            <person name="Clum A."/>
            <person name="Dockter R.B."/>
            <person name="Fauchery L."/>
            <person name="Guy J."/>
            <person name="Iotti M."/>
            <person name="Le Tacon F."/>
            <person name="Lindquist E.A."/>
            <person name="Lipzen A."/>
            <person name="Malagnac F."/>
            <person name="Mello A."/>
            <person name="Molinier V."/>
            <person name="Miyauchi S."/>
            <person name="Poulain J."/>
            <person name="Riccioni C."/>
            <person name="Rubini A."/>
            <person name="Sitrit Y."/>
            <person name="Splivallo R."/>
            <person name="Traeger S."/>
            <person name="Wang M."/>
            <person name="Zifcakova L."/>
            <person name="Wipf D."/>
            <person name="Zambonelli A."/>
            <person name="Paolocci F."/>
            <person name="Nowrousian M."/>
            <person name="Ottonello S."/>
            <person name="Baldrian P."/>
            <person name="Spatafora J.W."/>
            <person name="Henrissat B."/>
            <person name="Nagy L.G."/>
            <person name="Aury J.M."/>
            <person name="Wincker P."/>
            <person name="Grigoriev I.V."/>
            <person name="Bonfante P."/>
            <person name="Martin F.M."/>
        </authorList>
    </citation>
    <scope>NUCLEOTIDE SEQUENCE [LARGE SCALE GENOMIC DNA]</scope>
    <source>
        <strain evidence="3 4">ATCC MYA-4762</strain>
    </source>
</reference>
<dbReference type="PANTHER" id="PTHR21663:SF0">
    <property type="entry name" value="HEAT REPEAT-CONTAINING PROTEIN 5B"/>
    <property type="match status" value="1"/>
</dbReference>
<protein>
    <submittedName>
        <fullName evidence="3">ARM repeat-containing protein</fullName>
    </submittedName>
</protein>
<dbReference type="GO" id="GO:0006897">
    <property type="term" value="P:endocytosis"/>
    <property type="evidence" value="ECO:0007669"/>
    <property type="project" value="TreeGrafter"/>
</dbReference>
<dbReference type="GO" id="GO:0005794">
    <property type="term" value="C:Golgi apparatus"/>
    <property type="evidence" value="ECO:0007669"/>
    <property type="project" value="TreeGrafter"/>
</dbReference>
<dbReference type="InterPro" id="IPR057981">
    <property type="entry name" value="TPR_LAA1-like_C"/>
</dbReference>
<dbReference type="EMBL" id="ML121548">
    <property type="protein sequence ID" value="RPB23092.1"/>
    <property type="molecule type" value="Genomic_DNA"/>
</dbReference>
<dbReference type="GO" id="GO:0016020">
    <property type="term" value="C:membrane"/>
    <property type="evidence" value="ECO:0007669"/>
    <property type="project" value="TreeGrafter"/>
</dbReference>
<evidence type="ECO:0000259" key="2">
    <source>
        <dbReference type="Pfam" id="PF25808"/>
    </source>
</evidence>
<dbReference type="InParanoid" id="A0A3N4LP61"/>
<dbReference type="OrthoDB" id="192608at2759"/>
<keyword evidence="4" id="KW-1185">Reference proteome</keyword>
<gene>
    <name evidence="3" type="ORF">L211DRAFT_826045</name>
</gene>
<dbReference type="FunCoup" id="A0A3N4LP61">
    <property type="interactions" value="97"/>
</dbReference>
<dbReference type="STRING" id="1051890.A0A3N4LP61"/>
<feature type="domain" description="LAA1-like C-terminal TPR repeats" evidence="2">
    <location>
        <begin position="1875"/>
        <end position="2033"/>
    </location>
</feature>
<dbReference type="SUPFAM" id="SSF48371">
    <property type="entry name" value="ARM repeat"/>
    <property type="match status" value="2"/>
</dbReference>
<dbReference type="InterPro" id="IPR040108">
    <property type="entry name" value="Laa1/Sip1/HEATR5"/>
</dbReference>
<dbReference type="PANTHER" id="PTHR21663">
    <property type="entry name" value="HYPOTHETICAL HEAT DOMAIN-CONTAINING"/>
    <property type="match status" value="1"/>
</dbReference>
<dbReference type="GO" id="GO:0005829">
    <property type="term" value="C:cytosol"/>
    <property type="evidence" value="ECO:0007669"/>
    <property type="project" value="GOC"/>
</dbReference>
<evidence type="ECO:0000313" key="4">
    <source>
        <dbReference type="Proteomes" id="UP000267821"/>
    </source>
</evidence>
<evidence type="ECO:0000256" key="1">
    <source>
        <dbReference type="ARBA" id="ARBA00008304"/>
    </source>
</evidence>
<dbReference type="Pfam" id="PF25808">
    <property type="entry name" value="TPR_LAA1_C"/>
    <property type="match status" value="1"/>
</dbReference>
<accession>A0A3N4LP61</accession>
<dbReference type="InterPro" id="IPR011989">
    <property type="entry name" value="ARM-like"/>
</dbReference>
<comment type="similarity">
    <text evidence="1">Belongs to the HEATR5 family.</text>
</comment>
<dbReference type="GO" id="GO:0042147">
    <property type="term" value="P:retrograde transport, endosome to Golgi"/>
    <property type="evidence" value="ECO:0007669"/>
    <property type="project" value="TreeGrafter"/>
</dbReference>
<dbReference type="GO" id="GO:0030139">
    <property type="term" value="C:endocytic vesicle"/>
    <property type="evidence" value="ECO:0007669"/>
    <property type="project" value="TreeGrafter"/>
</dbReference>
<dbReference type="Gene3D" id="1.25.10.10">
    <property type="entry name" value="Leucine-rich Repeat Variant"/>
    <property type="match status" value="3"/>
</dbReference>
<dbReference type="Pfam" id="PF20210">
    <property type="entry name" value="Laa1_Sip1_HTR5"/>
    <property type="match status" value="1"/>
</dbReference>
<dbReference type="InterPro" id="IPR016024">
    <property type="entry name" value="ARM-type_fold"/>
</dbReference>
<name>A0A3N4LP61_9PEZI</name>
<evidence type="ECO:0000313" key="3">
    <source>
        <dbReference type="EMBL" id="RPB23092.1"/>
    </source>
</evidence>
<organism evidence="3 4">
    <name type="scientific">Terfezia boudieri ATCC MYA-4762</name>
    <dbReference type="NCBI Taxonomy" id="1051890"/>
    <lineage>
        <taxon>Eukaryota</taxon>
        <taxon>Fungi</taxon>
        <taxon>Dikarya</taxon>
        <taxon>Ascomycota</taxon>
        <taxon>Pezizomycotina</taxon>
        <taxon>Pezizomycetes</taxon>
        <taxon>Pezizales</taxon>
        <taxon>Pezizaceae</taxon>
        <taxon>Terfezia</taxon>
    </lineage>
</organism>